<feature type="transmembrane region" description="Helical" evidence="1">
    <location>
        <begin position="81"/>
        <end position="105"/>
    </location>
</feature>
<sequence length="306" mass="32025">MDAPFPPLRAALGSLLAVALLRPLLSLLYARFAPAGMAGYYAACTLQEIALFALPAYLVLDVFHPHARASVRRGPLRLREAVSFFLAAAPGVLLLAVLTGLWLLLLQALGLRVDSAGAAAPANGAELAAALLAMAVVPALCEEWFFRGMLFAALEPRCGTRGALLLSALAFALMHGSLISLPVHLLLGLLLGALLTGTRSIAAPALYHSAHNAVTLVSGFLIARVAPDEIMQWAALAPALLAAALLLFALLMALPLRARERAGGAYAPYRLPAGRPLARDERALLAACALALAWPYVQSLLGGMLP</sequence>
<keyword evidence="3" id="KW-0482">Metalloprotease</keyword>
<dbReference type="GO" id="GO:0080120">
    <property type="term" value="P:CAAX-box protein maturation"/>
    <property type="evidence" value="ECO:0007669"/>
    <property type="project" value="UniProtKB-ARBA"/>
</dbReference>
<feature type="transmembrane region" description="Helical" evidence="1">
    <location>
        <begin position="125"/>
        <end position="146"/>
    </location>
</feature>
<protein>
    <submittedName>
        <fullName evidence="3">CPBP family intramembrane metalloprotease</fullName>
    </submittedName>
</protein>
<feature type="domain" description="CAAX prenyl protease 2/Lysostaphin resistance protein A-like" evidence="2">
    <location>
        <begin position="127"/>
        <end position="214"/>
    </location>
</feature>
<evidence type="ECO:0000313" key="4">
    <source>
        <dbReference type="Proteomes" id="UP000886887"/>
    </source>
</evidence>
<dbReference type="Proteomes" id="UP000886887">
    <property type="component" value="Unassembled WGS sequence"/>
</dbReference>
<evidence type="ECO:0000259" key="2">
    <source>
        <dbReference type="Pfam" id="PF02517"/>
    </source>
</evidence>
<accession>A0A9D0ZBH1</accession>
<proteinExistence type="predicted"/>
<name>A0A9D0ZBH1_9FIRM</name>
<evidence type="ECO:0000313" key="3">
    <source>
        <dbReference type="EMBL" id="HIQ71490.1"/>
    </source>
</evidence>
<dbReference type="Pfam" id="PF02517">
    <property type="entry name" value="Rce1-like"/>
    <property type="match status" value="1"/>
</dbReference>
<keyword evidence="1" id="KW-0812">Transmembrane</keyword>
<dbReference type="InterPro" id="IPR003675">
    <property type="entry name" value="Rce1/LyrA-like_dom"/>
</dbReference>
<dbReference type="PANTHER" id="PTHR43592">
    <property type="entry name" value="CAAX AMINO TERMINAL PROTEASE"/>
    <property type="match status" value="1"/>
</dbReference>
<keyword evidence="1" id="KW-0472">Membrane</keyword>
<reference evidence="3" key="1">
    <citation type="submission" date="2020-10" db="EMBL/GenBank/DDBJ databases">
        <authorList>
            <person name="Gilroy R."/>
        </authorList>
    </citation>
    <scope>NUCLEOTIDE SEQUENCE</scope>
    <source>
        <strain evidence="3">ChiSxjej2B14-6234</strain>
    </source>
</reference>
<feature type="transmembrane region" description="Helical" evidence="1">
    <location>
        <begin position="158"/>
        <end position="175"/>
    </location>
</feature>
<reference evidence="3" key="2">
    <citation type="journal article" date="2021" name="PeerJ">
        <title>Extensive microbial diversity within the chicken gut microbiome revealed by metagenomics and culture.</title>
        <authorList>
            <person name="Gilroy R."/>
            <person name="Ravi A."/>
            <person name="Getino M."/>
            <person name="Pursley I."/>
            <person name="Horton D.L."/>
            <person name="Alikhan N.F."/>
            <person name="Baker D."/>
            <person name="Gharbi K."/>
            <person name="Hall N."/>
            <person name="Watson M."/>
            <person name="Adriaenssens E.M."/>
            <person name="Foster-Nyarko E."/>
            <person name="Jarju S."/>
            <person name="Secka A."/>
            <person name="Antonio M."/>
            <person name="Oren A."/>
            <person name="Chaudhuri R.R."/>
            <person name="La Ragione R."/>
            <person name="Hildebrand F."/>
            <person name="Pallen M.J."/>
        </authorList>
    </citation>
    <scope>NUCLEOTIDE SEQUENCE</scope>
    <source>
        <strain evidence="3">ChiSxjej2B14-6234</strain>
    </source>
</reference>
<dbReference type="PANTHER" id="PTHR43592:SF15">
    <property type="entry name" value="CAAX AMINO TERMINAL PROTEASE FAMILY PROTEIN"/>
    <property type="match status" value="1"/>
</dbReference>
<keyword evidence="1" id="KW-1133">Transmembrane helix</keyword>
<feature type="transmembrane region" description="Helical" evidence="1">
    <location>
        <begin position="283"/>
        <end position="305"/>
    </location>
</feature>
<dbReference type="GO" id="GO:0004175">
    <property type="term" value="F:endopeptidase activity"/>
    <property type="evidence" value="ECO:0007669"/>
    <property type="project" value="UniProtKB-ARBA"/>
</dbReference>
<gene>
    <name evidence="3" type="ORF">IAB73_04685</name>
</gene>
<feature type="transmembrane region" description="Helical" evidence="1">
    <location>
        <begin position="233"/>
        <end position="254"/>
    </location>
</feature>
<dbReference type="EMBL" id="DVFJ01000013">
    <property type="protein sequence ID" value="HIQ71490.1"/>
    <property type="molecule type" value="Genomic_DNA"/>
</dbReference>
<dbReference type="AlphaFoldDB" id="A0A9D0ZBH1"/>
<dbReference type="GO" id="GO:0008237">
    <property type="term" value="F:metallopeptidase activity"/>
    <property type="evidence" value="ECO:0007669"/>
    <property type="project" value="UniProtKB-KW"/>
</dbReference>
<keyword evidence="3" id="KW-0378">Hydrolase</keyword>
<keyword evidence="3" id="KW-0645">Protease</keyword>
<organism evidence="3 4">
    <name type="scientific">Candidatus Onthenecus intestinigallinarum</name>
    <dbReference type="NCBI Taxonomy" id="2840875"/>
    <lineage>
        <taxon>Bacteria</taxon>
        <taxon>Bacillati</taxon>
        <taxon>Bacillota</taxon>
        <taxon>Clostridia</taxon>
        <taxon>Eubacteriales</taxon>
        <taxon>Candidatus Onthenecus</taxon>
    </lineage>
</organism>
<comment type="caution">
    <text evidence="3">The sequence shown here is derived from an EMBL/GenBank/DDBJ whole genome shotgun (WGS) entry which is preliminary data.</text>
</comment>
<evidence type="ECO:0000256" key="1">
    <source>
        <dbReference type="SAM" id="Phobius"/>
    </source>
</evidence>